<name>A0A9Q9B0V6_9PEZI</name>
<feature type="region of interest" description="Disordered" evidence="1">
    <location>
        <begin position="735"/>
        <end position="811"/>
    </location>
</feature>
<feature type="region of interest" description="Disordered" evidence="1">
    <location>
        <begin position="619"/>
        <end position="653"/>
    </location>
</feature>
<feature type="compositionally biased region" description="Polar residues" evidence="1">
    <location>
        <begin position="688"/>
        <end position="698"/>
    </location>
</feature>
<dbReference type="InterPro" id="IPR046520">
    <property type="entry name" value="DUF6697"/>
</dbReference>
<feature type="compositionally biased region" description="Low complexity" evidence="1">
    <location>
        <begin position="23"/>
        <end position="45"/>
    </location>
</feature>
<sequence>MANPYPEGTISAHVYAKKSLNHSQWAPPQQQQSSLAPSLNPSLPSFQPGGMHLQHYQPQPPPPTFQSVLQTSPMSGAMAEMQRRLLDMNTYHLHDIVKLTRQADQHGEAIDGIKQSITSDIRILEKRIDTISQQQGNSATKLLKTEDDFSPSEHMRNLFSKEQIAEAYLDEAEEKEAWAEKLRKQAGLLWPACIEKPSAEEAAAHSIGRRYLICETKDALVEVLAQHIDDVQGKAERVDSAYGSPVRAPASATPPKQPYACCDGEYASIEDLLSHVELFHADFLKTGQISDGTRDVETRGTQTELGPTKDSSSAKKPELAGSDVVAPAIGHSSWRPLAIQNLDPQPISGSAAYNTETFTWSFLKELFGGKEWTPGYFFNPSKKCILPTHGYWLVDAEHEPFMPRTPGQHGAKLTAFMNNTTEGRIPEPRHYMKTPVFVSADGGKSYRYMGTYSQHRYSDKIGYDTMMEHVPEAVRRYHAEQLAKVGRPEWVTEALMNHFWPKPVYAGPMPTDSACNTPKTIASNDGSGADLERDVKLAIEAYAQELKEWEKASAIGVSYLKIEGILDAFNVEDCQSEPGLRLWWEYLQCVGYDDDFYKMLVNLQKQSLPAAANIKIGPVPTPTLNQPKRAGESKMTDKAPAAETTKHHDDWDYIPPAQSPPPALYGASSKALQNKLARQRPGVDSASLPATQWSTPSFNDEDTKSAKAPIVKKAPITPHKNTAAAGNLTMPTTAVAAPTKDPKTLQSKVLPPHLAARKAKQPSSTPSPPNEVKDSPPANPFASGNLKEAKAFAKEVTGGKGKRVPPHLRGK</sequence>
<feature type="compositionally biased region" description="Polar residues" evidence="1">
    <location>
        <begin position="299"/>
        <end position="311"/>
    </location>
</feature>
<reference evidence="3" key="1">
    <citation type="submission" date="2022-06" db="EMBL/GenBank/DDBJ databases">
        <title>Complete genome sequences of two strains of the flax pathogen Septoria linicola.</title>
        <authorList>
            <person name="Lapalu N."/>
            <person name="Simon A."/>
            <person name="Demenou B."/>
            <person name="Paumier D."/>
            <person name="Guillot M.-P."/>
            <person name="Gout L."/>
            <person name="Valade R."/>
        </authorList>
    </citation>
    <scope>NUCLEOTIDE SEQUENCE</scope>
    <source>
        <strain evidence="3">SE15195</strain>
    </source>
</reference>
<proteinExistence type="predicted"/>
<feature type="compositionally biased region" description="Basic residues" evidence="1">
    <location>
        <begin position="800"/>
        <end position="811"/>
    </location>
</feature>
<dbReference type="Proteomes" id="UP001056384">
    <property type="component" value="Chromosome 6"/>
</dbReference>
<feature type="region of interest" description="Disordered" evidence="1">
    <location>
        <begin position="672"/>
        <end position="706"/>
    </location>
</feature>
<evidence type="ECO:0000313" key="3">
    <source>
        <dbReference type="EMBL" id="USW54251.1"/>
    </source>
</evidence>
<accession>A0A9Q9B0V6</accession>
<dbReference type="Pfam" id="PF20411">
    <property type="entry name" value="DUF6697"/>
    <property type="match status" value="1"/>
</dbReference>
<dbReference type="AlphaFoldDB" id="A0A9Q9B0V6"/>
<dbReference type="EMBL" id="CP099423">
    <property type="protein sequence ID" value="USW54251.1"/>
    <property type="molecule type" value="Genomic_DNA"/>
</dbReference>
<evidence type="ECO:0000313" key="4">
    <source>
        <dbReference type="Proteomes" id="UP001056384"/>
    </source>
</evidence>
<organism evidence="3 4">
    <name type="scientific">Septoria linicola</name>
    <dbReference type="NCBI Taxonomy" id="215465"/>
    <lineage>
        <taxon>Eukaryota</taxon>
        <taxon>Fungi</taxon>
        <taxon>Dikarya</taxon>
        <taxon>Ascomycota</taxon>
        <taxon>Pezizomycotina</taxon>
        <taxon>Dothideomycetes</taxon>
        <taxon>Dothideomycetidae</taxon>
        <taxon>Mycosphaerellales</taxon>
        <taxon>Mycosphaerellaceae</taxon>
        <taxon>Septoria</taxon>
    </lineage>
</organism>
<protein>
    <recommendedName>
        <fullName evidence="2">DUF6697 domain-containing protein</fullName>
    </recommendedName>
</protein>
<evidence type="ECO:0000256" key="1">
    <source>
        <dbReference type="SAM" id="MobiDB-lite"/>
    </source>
</evidence>
<feature type="region of interest" description="Disordered" evidence="1">
    <location>
        <begin position="21"/>
        <end position="65"/>
    </location>
</feature>
<keyword evidence="4" id="KW-1185">Reference proteome</keyword>
<evidence type="ECO:0000259" key="2">
    <source>
        <dbReference type="Pfam" id="PF20411"/>
    </source>
</evidence>
<feature type="region of interest" description="Disordered" evidence="1">
    <location>
        <begin position="293"/>
        <end position="319"/>
    </location>
</feature>
<gene>
    <name evidence="3" type="ORF">Slin15195_G075700</name>
</gene>
<feature type="domain" description="DUF6697" evidence="2">
    <location>
        <begin position="357"/>
        <end position="602"/>
    </location>
</feature>